<keyword evidence="2" id="KW-0732">Signal</keyword>
<evidence type="ECO:0000313" key="4">
    <source>
        <dbReference type="Proteomes" id="UP001259832"/>
    </source>
</evidence>
<protein>
    <recommendedName>
        <fullName evidence="5">RxLR effector protein</fullName>
    </recommendedName>
</protein>
<accession>A0AAD9LDJ5</accession>
<gene>
    <name evidence="3" type="ORF">P3T76_012050</name>
</gene>
<evidence type="ECO:0008006" key="5">
    <source>
        <dbReference type="Google" id="ProtNLM"/>
    </source>
</evidence>
<comment type="caution">
    <text evidence="3">The sequence shown here is derived from an EMBL/GenBank/DDBJ whole genome shotgun (WGS) entry which is preliminary data.</text>
</comment>
<sequence length="103" mass="11124">MRFISVVAFSSFTLVSAISATSQINAATPVPATKLRTETNVVPPPQQQETQDEERRLGFWDWLIESPTAGPATPAPATPSFGNNDNVDDGPFSGPFWDPNATF</sequence>
<evidence type="ECO:0000256" key="1">
    <source>
        <dbReference type="SAM" id="MobiDB-lite"/>
    </source>
</evidence>
<evidence type="ECO:0000313" key="3">
    <source>
        <dbReference type="EMBL" id="KAK1932466.1"/>
    </source>
</evidence>
<feature type="signal peptide" evidence="2">
    <location>
        <begin position="1"/>
        <end position="17"/>
    </location>
</feature>
<keyword evidence="4" id="KW-1185">Reference proteome</keyword>
<name>A0AAD9LDJ5_9STRA</name>
<dbReference type="Proteomes" id="UP001259832">
    <property type="component" value="Unassembled WGS sequence"/>
</dbReference>
<evidence type="ECO:0000256" key="2">
    <source>
        <dbReference type="SAM" id="SignalP"/>
    </source>
</evidence>
<dbReference type="EMBL" id="JASMQC010000029">
    <property type="protein sequence ID" value="KAK1932466.1"/>
    <property type="molecule type" value="Genomic_DNA"/>
</dbReference>
<reference evidence="3" key="1">
    <citation type="submission" date="2023-08" db="EMBL/GenBank/DDBJ databases">
        <title>Reference Genome Resource for the Citrus Pathogen Phytophthora citrophthora.</title>
        <authorList>
            <person name="Moller H."/>
            <person name="Coetzee B."/>
            <person name="Rose L.J."/>
            <person name="Van Niekerk J.M."/>
        </authorList>
    </citation>
    <scope>NUCLEOTIDE SEQUENCE</scope>
    <source>
        <strain evidence="3">STE-U-9442</strain>
    </source>
</reference>
<dbReference type="AlphaFoldDB" id="A0AAD9LDJ5"/>
<organism evidence="3 4">
    <name type="scientific">Phytophthora citrophthora</name>
    <dbReference type="NCBI Taxonomy" id="4793"/>
    <lineage>
        <taxon>Eukaryota</taxon>
        <taxon>Sar</taxon>
        <taxon>Stramenopiles</taxon>
        <taxon>Oomycota</taxon>
        <taxon>Peronosporomycetes</taxon>
        <taxon>Peronosporales</taxon>
        <taxon>Peronosporaceae</taxon>
        <taxon>Phytophthora</taxon>
    </lineage>
</organism>
<feature type="chain" id="PRO_5042009858" description="RxLR effector protein" evidence="2">
    <location>
        <begin position="18"/>
        <end position="103"/>
    </location>
</feature>
<proteinExistence type="predicted"/>
<feature type="region of interest" description="Disordered" evidence="1">
    <location>
        <begin position="67"/>
        <end position="103"/>
    </location>
</feature>